<keyword evidence="7 9" id="KW-1015">Disulfide bond</keyword>
<evidence type="ECO:0000256" key="8">
    <source>
        <dbReference type="PIRSR" id="PIRSR601461-1"/>
    </source>
</evidence>
<dbReference type="PROSITE" id="PS51767">
    <property type="entry name" value="PEPTIDASE_A1"/>
    <property type="match status" value="1"/>
</dbReference>
<dbReference type="GO" id="GO:0006508">
    <property type="term" value="P:proteolysis"/>
    <property type="evidence" value="ECO:0007669"/>
    <property type="project" value="UniProtKB-KW"/>
</dbReference>
<dbReference type="InterPro" id="IPR033121">
    <property type="entry name" value="PEPTIDASE_A1"/>
</dbReference>
<feature type="disulfide bond" evidence="9">
    <location>
        <begin position="325"/>
        <end position="356"/>
    </location>
</feature>
<keyword evidence="3 10" id="KW-0732">Signal</keyword>
<dbReference type="PRINTS" id="PR00792">
    <property type="entry name" value="PEPSIN"/>
</dbReference>
<sequence>MNIYTLIIWLLFTIFIIDSTPITSKSNSISLKKVAPKHSLKEVHQFYKDYFALKYKNIYVTDQDKLASAKIRLSESENLTISNILGYYGEITIGNQAFNTLFDLGSSDLWIPSQNCTQTSCSIHKRFNESLSKTFIPIGMPFSIVYQAGDVYGITGKDNVLVGGIESVGQTFGLVQREEASVLLKSEYDGIFGMSFDDINDMNTTTPFSSMVEQKAVTNPYFGLYLQRSNDTGHVGELSFGNIDTTKFTGNLNYNNVSTIHGKYQYWILDVNDISINGNKLNFSNRQAIFDTGSNMVFMPSEDAATYHQFIDGSSTDDGTYTVPCDLTDQVAYIFGGISYNIDQSDLVTGNDGVVCYSSVQSGVDDMWLIGDVFLRNVYSVYNIKEFTIGLAPISK</sequence>
<organism evidence="12 13">
    <name type="scientific">Gigaspora rosea</name>
    <dbReference type="NCBI Taxonomy" id="44941"/>
    <lineage>
        <taxon>Eukaryota</taxon>
        <taxon>Fungi</taxon>
        <taxon>Fungi incertae sedis</taxon>
        <taxon>Mucoromycota</taxon>
        <taxon>Glomeromycotina</taxon>
        <taxon>Glomeromycetes</taxon>
        <taxon>Diversisporales</taxon>
        <taxon>Gigasporaceae</taxon>
        <taxon>Gigaspora</taxon>
    </lineage>
</organism>
<evidence type="ECO:0000313" key="12">
    <source>
        <dbReference type="EMBL" id="RIB21813.1"/>
    </source>
</evidence>
<proteinExistence type="inferred from homology"/>
<evidence type="ECO:0000256" key="1">
    <source>
        <dbReference type="ARBA" id="ARBA00007447"/>
    </source>
</evidence>
<feature type="active site" evidence="8">
    <location>
        <position position="291"/>
    </location>
</feature>
<feature type="chain" id="PRO_5017193337" evidence="10">
    <location>
        <begin position="20"/>
        <end position="396"/>
    </location>
</feature>
<feature type="signal peptide" evidence="10">
    <location>
        <begin position="1"/>
        <end position="19"/>
    </location>
</feature>
<dbReference type="OrthoDB" id="2429549at2759"/>
<keyword evidence="13" id="KW-1185">Reference proteome</keyword>
<dbReference type="Gene3D" id="2.40.70.10">
    <property type="entry name" value="Acid Proteases"/>
    <property type="match status" value="2"/>
</dbReference>
<evidence type="ECO:0000256" key="3">
    <source>
        <dbReference type="ARBA" id="ARBA00022729"/>
    </source>
</evidence>
<evidence type="ECO:0000259" key="11">
    <source>
        <dbReference type="PROSITE" id="PS51767"/>
    </source>
</evidence>
<evidence type="ECO:0000256" key="9">
    <source>
        <dbReference type="PIRSR" id="PIRSR601461-2"/>
    </source>
</evidence>
<gene>
    <name evidence="12" type="ORF">C2G38_1961791</name>
</gene>
<evidence type="ECO:0000313" key="13">
    <source>
        <dbReference type="Proteomes" id="UP000266673"/>
    </source>
</evidence>
<accession>A0A397VPH1</accession>
<keyword evidence="4" id="KW-0064">Aspartyl protease</keyword>
<dbReference type="PANTHER" id="PTHR47966:SF75">
    <property type="entry name" value="ENDOPEPTIDASE (CTSD), PUTATIVE (AFU_ORTHOLOGUE AFUA_4G07040)-RELATED"/>
    <property type="match status" value="1"/>
</dbReference>
<keyword evidence="2" id="KW-0645">Protease</keyword>
<dbReference type="CDD" id="cd05471">
    <property type="entry name" value="pepsin_like"/>
    <property type="match status" value="1"/>
</dbReference>
<name>A0A397VPH1_9GLOM</name>
<dbReference type="EMBL" id="QKWP01000339">
    <property type="protein sequence ID" value="RIB21813.1"/>
    <property type="molecule type" value="Genomic_DNA"/>
</dbReference>
<evidence type="ECO:0000256" key="2">
    <source>
        <dbReference type="ARBA" id="ARBA00022670"/>
    </source>
</evidence>
<dbReference type="AlphaFoldDB" id="A0A397VPH1"/>
<feature type="active site" evidence="8">
    <location>
        <position position="103"/>
    </location>
</feature>
<dbReference type="GO" id="GO:0004190">
    <property type="term" value="F:aspartic-type endopeptidase activity"/>
    <property type="evidence" value="ECO:0007669"/>
    <property type="project" value="UniProtKB-KW"/>
</dbReference>
<evidence type="ECO:0000256" key="6">
    <source>
        <dbReference type="ARBA" id="ARBA00023145"/>
    </source>
</evidence>
<dbReference type="Pfam" id="PF00026">
    <property type="entry name" value="Asp"/>
    <property type="match status" value="1"/>
</dbReference>
<reference evidence="12 13" key="1">
    <citation type="submission" date="2018-06" db="EMBL/GenBank/DDBJ databases">
        <title>Comparative genomics reveals the genomic features of Rhizophagus irregularis, R. cerebriforme, R. diaphanum and Gigaspora rosea, and their symbiotic lifestyle signature.</title>
        <authorList>
            <person name="Morin E."/>
            <person name="San Clemente H."/>
            <person name="Chen E.C.H."/>
            <person name="De La Providencia I."/>
            <person name="Hainaut M."/>
            <person name="Kuo A."/>
            <person name="Kohler A."/>
            <person name="Murat C."/>
            <person name="Tang N."/>
            <person name="Roy S."/>
            <person name="Loubradou J."/>
            <person name="Henrissat B."/>
            <person name="Grigoriev I.V."/>
            <person name="Corradi N."/>
            <person name="Roux C."/>
            <person name="Martin F.M."/>
        </authorList>
    </citation>
    <scope>NUCLEOTIDE SEQUENCE [LARGE SCALE GENOMIC DNA]</scope>
    <source>
        <strain evidence="12 13">DAOM 194757</strain>
    </source>
</reference>
<dbReference type="FunFam" id="2.40.70.10:FF:000008">
    <property type="entry name" value="Cathepsin D"/>
    <property type="match status" value="1"/>
</dbReference>
<protein>
    <submittedName>
        <fullName evidence="12">Aspartic peptidase domain-containing protein</fullName>
    </submittedName>
</protein>
<keyword evidence="6" id="KW-0865">Zymogen</keyword>
<keyword evidence="5" id="KW-0378">Hydrolase</keyword>
<dbReference type="InterPro" id="IPR021109">
    <property type="entry name" value="Peptidase_aspartic_dom_sf"/>
</dbReference>
<comment type="similarity">
    <text evidence="1">Belongs to the peptidase A1 family.</text>
</comment>
<evidence type="ECO:0000256" key="7">
    <source>
        <dbReference type="ARBA" id="ARBA00023157"/>
    </source>
</evidence>
<comment type="caution">
    <text evidence="12">The sequence shown here is derived from an EMBL/GenBank/DDBJ whole genome shotgun (WGS) entry which is preliminary data.</text>
</comment>
<dbReference type="InterPro" id="IPR034164">
    <property type="entry name" value="Pepsin-like_dom"/>
</dbReference>
<dbReference type="STRING" id="44941.A0A397VPH1"/>
<feature type="disulfide bond" evidence="9">
    <location>
        <begin position="116"/>
        <end position="121"/>
    </location>
</feature>
<feature type="domain" description="Peptidase A1" evidence="11">
    <location>
        <begin position="87"/>
        <end position="392"/>
    </location>
</feature>
<evidence type="ECO:0000256" key="10">
    <source>
        <dbReference type="SAM" id="SignalP"/>
    </source>
</evidence>
<dbReference type="PANTHER" id="PTHR47966">
    <property type="entry name" value="BETA-SITE APP-CLEAVING ENZYME, ISOFORM A-RELATED"/>
    <property type="match status" value="1"/>
</dbReference>
<evidence type="ECO:0000256" key="5">
    <source>
        <dbReference type="ARBA" id="ARBA00022801"/>
    </source>
</evidence>
<dbReference type="SUPFAM" id="SSF50630">
    <property type="entry name" value="Acid proteases"/>
    <property type="match status" value="1"/>
</dbReference>
<evidence type="ECO:0000256" key="4">
    <source>
        <dbReference type="ARBA" id="ARBA00022750"/>
    </source>
</evidence>
<dbReference type="InterPro" id="IPR001461">
    <property type="entry name" value="Aspartic_peptidase_A1"/>
</dbReference>
<dbReference type="Proteomes" id="UP000266673">
    <property type="component" value="Unassembled WGS sequence"/>
</dbReference>